<keyword evidence="2" id="KW-0614">Plasmid</keyword>
<evidence type="ECO:0000259" key="1">
    <source>
        <dbReference type="Pfam" id="PF00561"/>
    </source>
</evidence>
<reference evidence="3" key="2">
    <citation type="journal article" date="2023" name="MicrobiologyOpen">
        <title>Genomics of the tumorigenes clade of the family Rhizobiaceae and description of Rhizobium rhododendri sp. nov.</title>
        <authorList>
            <person name="Kuzmanovic N."/>
            <person name="diCenzo G.C."/>
            <person name="Bunk B."/>
            <person name="Sproeer C."/>
            <person name="Fruehling A."/>
            <person name="Neumann-Schaal M."/>
            <person name="Overmann J."/>
            <person name="Smalla K."/>
        </authorList>
    </citation>
    <scope>NUCLEOTIDE SEQUENCE [LARGE SCALE GENOMIC DNA]</scope>
    <source>
        <strain evidence="3">1078</strain>
        <plasmid evidence="3">unnamed1</plasmid>
    </source>
</reference>
<gene>
    <name evidence="2" type="ORF">PR017_25285</name>
</gene>
<dbReference type="PANTHER" id="PTHR42977:SF1">
    <property type="entry name" value="BLR6576 PROTEIN"/>
    <property type="match status" value="1"/>
</dbReference>
<name>A0AAF1KNS9_9HYPH</name>
<sequence length="284" mass="31895">MTHLTYGTADVDGYEVFYREAGDRSKPTLLLLHGFPTSSHMFRDLIPLLAHRFHLVAPDLPGFGLSALPPRSSFAYTFENLAKIIGGFTQVLGLDRFAIYVFDYGAPVGLRLAMAHPERVTAIISQNGNAYQEGLSDGWNPIERYWRDPSDANRQVLSEMLTPKSIRWQYEHGVGDPATISPDGIALDSWYMERPDADEVQLDLMLDYASNVALYPAFQAYFRKHQPKLLAIWGKNDPFFLPPGAEAFKRDLPDAEVRFLDTGHFALETHAGEIADAITDFLNN</sequence>
<dbReference type="Pfam" id="PF00561">
    <property type="entry name" value="Abhydrolase_1"/>
    <property type="match status" value="1"/>
</dbReference>
<dbReference type="KEGG" id="rtu:PR017_25285"/>
<dbReference type="RefSeq" id="WP_111221460.1">
    <property type="nucleotide sequence ID" value="NZ_CP117258.1"/>
</dbReference>
<dbReference type="SUPFAM" id="SSF53474">
    <property type="entry name" value="alpha/beta-Hydrolases"/>
    <property type="match status" value="1"/>
</dbReference>
<dbReference type="InterPro" id="IPR051340">
    <property type="entry name" value="Haloalkane_dehalogenase"/>
</dbReference>
<dbReference type="EMBL" id="CP117258">
    <property type="protein sequence ID" value="WFR98628.1"/>
    <property type="molecule type" value="Genomic_DNA"/>
</dbReference>
<feature type="domain" description="AB hydrolase-1" evidence="1">
    <location>
        <begin position="27"/>
        <end position="270"/>
    </location>
</feature>
<dbReference type="GO" id="GO:0004301">
    <property type="term" value="F:epoxide hydrolase activity"/>
    <property type="evidence" value="ECO:0007669"/>
    <property type="project" value="TreeGrafter"/>
</dbReference>
<keyword evidence="2" id="KW-0378">Hydrolase</keyword>
<evidence type="ECO:0000313" key="3">
    <source>
        <dbReference type="Proteomes" id="UP000249499"/>
    </source>
</evidence>
<proteinExistence type="predicted"/>
<dbReference type="AlphaFoldDB" id="A0AAF1KNS9"/>
<accession>A0AAF1KNS9</accession>
<dbReference type="InterPro" id="IPR029058">
    <property type="entry name" value="AB_hydrolase_fold"/>
</dbReference>
<dbReference type="PANTHER" id="PTHR42977">
    <property type="entry name" value="HYDROLASE-RELATED"/>
    <property type="match status" value="1"/>
</dbReference>
<dbReference type="Gene3D" id="3.40.50.1820">
    <property type="entry name" value="alpha/beta hydrolase"/>
    <property type="match status" value="1"/>
</dbReference>
<protein>
    <submittedName>
        <fullName evidence="2">Alpha/beta hydrolase</fullName>
    </submittedName>
</protein>
<dbReference type="InterPro" id="IPR000073">
    <property type="entry name" value="AB_hydrolase_1"/>
</dbReference>
<dbReference type="FunFam" id="3.40.50.1820:FF:000173">
    <property type="entry name" value="Alpha/beta hydrolase"/>
    <property type="match status" value="1"/>
</dbReference>
<keyword evidence="3" id="KW-1185">Reference proteome</keyword>
<geneLocation type="plasmid" evidence="2 3">
    <name>unnamed1</name>
</geneLocation>
<organism evidence="2 3">
    <name type="scientific">Rhizobium tumorigenes</name>
    <dbReference type="NCBI Taxonomy" id="2041385"/>
    <lineage>
        <taxon>Bacteria</taxon>
        <taxon>Pseudomonadati</taxon>
        <taxon>Pseudomonadota</taxon>
        <taxon>Alphaproteobacteria</taxon>
        <taxon>Hyphomicrobiales</taxon>
        <taxon>Rhizobiaceae</taxon>
        <taxon>Rhizobium/Agrobacterium group</taxon>
        <taxon>Rhizobium</taxon>
    </lineage>
</organism>
<evidence type="ECO:0000313" key="2">
    <source>
        <dbReference type="EMBL" id="WFR98628.1"/>
    </source>
</evidence>
<reference evidence="2 3" key="1">
    <citation type="journal article" date="2018" name="Sci. Rep.">
        <title>Rhizobium tumorigenes sp. nov., a novel plant tumorigenic bacterium isolated from cane gall tumors on thornless blackberry.</title>
        <authorList>
            <person name="Kuzmanovi N."/>
            <person name="Smalla K."/>
            <person name="Gronow S."/>
            <person name="PuBawska J."/>
        </authorList>
    </citation>
    <scope>NUCLEOTIDE SEQUENCE [LARGE SCALE GENOMIC DNA]</scope>
    <source>
        <strain evidence="2 3">1078</strain>
    </source>
</reference>
<dbReference type="Proteomes" id="UP000249499">
    <property type="component" value="Plasmid unnamed1"/>
</dbReference>